<feature type="coiled-coil region" evidence="11">
    <location>
        <begin position="135"/>
        <end position="197"/>
    </location>
</feature>
<accession>A0A2S9ZZH5</accession>
<dbReference type="EMBL" id="LCTV02000013">
    <property type="protein sequence ID" value="PRQ71141.1"/>
    <property type="molecule type" value="Genomic_DNA"/>
</dbReference>
<feature type="region of interest" description="Disordered" evidence="12">
    <location>
        <begin position="240"/>
        <end position="363"/>
    </location>
</feature>
<comment type="caution">
    <text evidence="14">The sequence shown here is derived from an EMBL/GenBank/DDBJ whole genome shotgun (WGS) entry which is preliminary data.</text>
</comment>
<comment type="similarity">
    <text evidence="1 10">Belongs to the peroxin-14 family.</text>
</comment>
<evidence type="ECO:0000256" key="12">
    <source>
        <dbReference type="SAM" id="MobiDB-lite"/>
    </source>
</evidence>
<organism evidence="14 15">
    <name type="scientific">Rhodotorula toruloides</name>
    <name type="common">Yeast</name>
    <name type="synonym">Rhodosporidium toruloides</name>
    <dbReference type="NCBI Taxonomy" id="5286"/>
    <lineage>
        <taxon>Eukaryota</taxon>
        <taxon>Fungi</taxon>
        <taxon>Dikarya</taxon>
        <taxon>Basidiomycota</taxon>
        <taxon>Pucciniomycotina</taxon>
        <taxon>Microbotryomycetes</taxon>
        <taxon>Sporidiobolales</taxon>
        <taxon>Sporidiobolaceae</taxon>
        <taxon>Rhodotorula</taxon>
    </lineage>
</organism>
<comment type="function">
    <text evidence="10">Component of the PEX13-PEX14 docking complex, a translocon channel that specifically mediates the import of peroxisomal cargo proteins bound to PEX5 receptor. The PEX13-PEX14 docking complex forms a large import pore which can be opened to a diameter of about 9 nm. Mechanistically, PEX5 receptor along with cargo proteins associates with the PEX14 subunit of the PEX13-PEX14 docking complex in the cytosol, leading to the insertion of the receptor into the organelle membrane with the concomitant translocation of the cargo into the peroxisome matrix.</text>
</comment>
<dbReference type="InterPro" id="IPR025655">
    <property type="entry name" value="PEX14"/>
</dbReference>
<evidence type="ECO:0000256" key="11">
    <source>
        <dbReference type="SAM" id="Coils"/>
    </source>
</evidence>
<keyword evidence="4" id="KW-0811">Translocation</keyword>
<feature type="compositionally biased region" description="Low complexity" evidence="12">
    <location>
        <begin position="291"/>
        <end position="313"/>
    </location>
</feature>
<evidence type="ECO:0000256" key="10">
    <source>
        <dbReference type="RuleBase" id="RU367032"/>
    </source>
</evidence>
<dbReference type="Proteomes" id="UP000239560">
    <property type="component" value="Unassembled WGS sequence"/>
</dbReference>
<dbReference type="PANTHER" id="PTHR23058:SF0">
    <property type="entry name" value="PEROXISOMAL MEMBRANE PROTEIN PEX14"/>
    <property type="match status" value="1"/>
</dbReference>
<dbReference type="GO" id="GO:0016560">
    <property type="term" value="P:protein import into peroxisome matrix, docking"/>
    <property type="evidence" value="ECO:0007669"/>
    <property type="project" value="UniProtKB-UniRule"/>
</dbReference>
<dbReference type="OrthoDB" id="5549158at2759"/>
<dbReference type="InterPro" id="IPR036388">
    <property type="entry name" value="WH-like_DNA-bd_sf"/>
</dbReference>
<dbReference type="AlphaFoldDB" id="A0A2S9ZZH5"/>
<keyword evidence="3 10" id="KW-0653">Protein transport</keyword>
<dbReference type="GO" id="GO:0005102">
    <property type="term" value="F:signaling receptor binding"/>
    <property type="evidence" value="ECO:0007669"/>
    <property type="project" value="TreeGrafter"/>
</dbReference>
<evidence type="ECO:0000256" key="4">
    <source>
        <dbReference type="ARBA" id="ARBA00023010"/>
    </source>
</evidence>
<keyword evidence="2 10" id="KW-0813">Transport</keyword>
<feature type="compositionally biased region" description="Basic and acidic residues" evidence="12">
    <location>
        <begin position="336"/>
        <end position="363"/>
    </location>
</feature>
<protein>
    <recommendedName>
        <fullName evidence="7 10">Peroxisomal membrane protein PEX14</fullName>
    </recommendedName>
    <alternativeName>
        <fullName evidence="8 10">Peroxin-14</fullName>
    </alternativeName>
</protein>
<dbReference type="InterPro" id="IPR006785">
    <property type="entry name" value="Pex14_N"/>
</dbReference>
<feature type="domain" description="Peroxisome membrane anchor protein Pex14p N-terminal" evidence="13">
    <location>
        <begin position="7"/>
        <end position="51"/>
    </location>
</feature>
<keyword evidence="11" id="KW-0175">Coiled coil</keyword>
<name>A0A2S9ZZH5_RHOTO</name>
<dbReference type="GO" id="GO:1990429">
    <property type="term" value="C:peroxisomal importomer complex"/>
    <property type="evidence" value="ECO:0007669"/>
    <property type="project" value="TreeGrafter"/>
</dbReference>
<evidence type="ECO:0000256" key="7">
    <source>
        <dbReference type="ARBA" id="ARBA00029502"/>
    </source>
</evidence>
<evidence type="ECO:0000256" key="1">
    <source>
        <dbReference type="ARBA" id="ARBA00005443"/>
    </source>
</evidence>
<dbReference type="GO" id="GO:0005778">
    <property type="term" value="C:peroxisomal membrane"/>
    <property type="evidence" value="ECO:0007669"/>
    <property type="project" value="UniProtKB-SubCell"/>
</dbReference>
<keyword evidence="6 10" id="KW-0576">Peroxisome</keyword>
<reference evidence="14 15" key="1">
    <citation type="journal article" date="2018" name="Elife">
        <title>Functional genomics of lipid metabolism in the oleaginous yeast Rhodosporidium toruloides.</title>
        <authorList>
            <person name="Coradetti S.T."/>
            <person name="Pinel D."/>
            <person name="Geiselman G."/>
            <person name="Ito M."/>
            <person name="Mondo S."/>
            <person name="Reilly M.C."/>
            <person name="Cheng Y.F."/>
            <person name="Bauer S."/>
            <person name="Grigoriev I."/>
            <person name="Gladden J.M."/>
            <person name="Simmons B.A."/>
            <person name="Brem R."/>
            <person name="Arkin A.P."/>
            <person name="Skerker J.M."/>
        </authorList>
    </citation>
    <scope>NUCLEOTIDE SEQUENCE [LARGE SCALE GENOMIC DNA]</scope>
    <source>
        <strain evidence="14 15">NBRC 0880</strain>
    </source>
</reference>
<evidence type="ECO:0000256" key="6">
    <source>
        <dbReference type="ARBA" id="ARBA00023140"/>
    </source>
</evidence>
<evidence type="ECO:0000256" key="9">
    <source>
        <dbReference type="ARBA" id="ARBA00046271"/>
    </source>
</evidence>
<gene>
    <name evidence="14" type="ORF">AAT19DRAFT_10681</name>
</gene>
<sequence>MPSPTADRSALLASAVSFLRDPQTASSPLAQRVAFLESKGLTQPEIQIALQQANGAAPGGGGGAPALVPRGAYGAGAGPVGPYGAQMAEYQRDWRDWFIMGVVGGGVGWLAVKLAQKFLVPHLQPPTETDLEASQRALEAKYDEAAELLKTLQESTDAVANSLDEQRREIEKELEEVREAVKEMREGEKKRDEWAKNVGKQVDEMVKSLPSLLDKQASAQTSSLNDLQTELKSLKSLLIARRPTAPAAPTPSPGSPATTPGLANSASSASGGSSLPFNIKPPGLPAWQLKGSSAAANPPPGSSALASSTGGYSVPDATATAGEKDKDPSASGILVEKPDATEDAKEGEEAGDKGKGKAVEASS</sequence>
<evidence type="ECO:0000256" key="3">
    <source>
        <dbReference type="ARBA" id="ARBA00022927"/>
    </source>
</evidence>
<evidence type="ECO:0000256" key="2">
    <source>
        <dbReference type="ARBA" id="ARBA00022448"/>
    </source>
</evidence>
<evidence type="ECO:0000313" key="15">
    <source>
        <dbReference type="Proteomes" id="UP000239560"/>
    </source>
</evidence>
<dbReference type="Pfam" id="PF04695">
    <property type="entry name" value="Pex14_N"/>
    <property type="match status" value="1"/>
</dbReference>
<keyword evidence="5 10" id="KW-0472">Membrane</keyword>
<evidence type="ECO:0000259" key="13">
    <source>
        <dbReference type="Pfam" id="PF04695"/>
    </source>
</evidence>
<evidence type="ECO:0000256" key="8">
    <source>
        <dbReference type="ARBA" id="ARBA00029691"/>
    </source>
</evidence>
<feature type="compositionally biased region" description="Low complexity" evidence="12">
    <location>
        <begin position="255"/>
        <end position="274"/>
    </location>
</feature>
<evidence type="ECO:0000256" key="5">
    <source>
        <dbReference type="ARBA" id="ARBA00023136"/>
    </source>
</evidence>
<dbReference type="PANTHER" id="PTHR23058">
    <property type="entry name" value="PEROXISOMAL MEMBRANE PROTEIN PEX14"/>
    <property type="match status" value="1"/>
</dbReference>
<dbReference type="Gene3D" id="1.10.10.10">
    <property type="entry name" value="Winged helix-like DNA-binding domain superfamily/Winged helix DNA-binding domain"/>
    <property type="match status" value="1"/>
</dbReference>
<proteinExistence type="inferred from homology"/>
<comment type="subcellular location">
    <subcellularLocation>
        <location evidence="9 10">Peroxisome membrane</location>
    </subcellularLocation>
</comment>
<evidence type="ECO:0000313" key="14">
    <source>
        <dbReference type="EMBL" id="PRQ71141.1"/>
    </source>
</evidence>